<dbReference type="PROSITE" id="PS51257">
    <property type="entry name" value="PROKAR_LIPOPROTEIN"/>
    <property type="match status" value="1"/>
</dbReference>
<sequence>MKIHNNKPVSFGLFYLCFLIILSGCSKNDVTSDVANQLSFTVTGIDEVRNTNPSKATAALSSQNAGSESQLLQLGNFSAEVSVTSGPIATQTESFNSKQRAANMTDGYKYRVVVLDANGDLVGAVQATAKTDGSAQVETAKIDVVKGGTYYWYAYSYNEAADVPVLSDEVNPVFTPSYDKDLLYAQGTVTAGTGAGQQDKQIPITFKHALAKVTVRLDASLRNEAITALTATLGSNNYFTSGTFSLNVLAGTVAWAPGAAHTTSGTIPFADFPVAGTATGSVRQASFYTMGTTAVNPFIVDINQLRVGTTDLITTSTTVNFNSIKPAIGKEIITNIRIQPSGGITGNLLWATGNLYYQGGQYLIRPDDTTPRPFNSWYRSDFWAWGATLPNTDYSNNGAYADACAKVLPVNTWRMPTRADFNQLISITGVNRQVVDKTNNGGYVRFKGNNNVWVQFNMDGRNSFQYYPGGDGNYWTSDRNSNGYQFYGFEVSDNISDATLYNFWNRNDYENIRCVRDITT</sequence>
<dbReference type="GeneID" id="95431206"/>
<organism evidence="1 2">
    <name type="scientific">Sphingobacterium spiritivorum ATCC 33861</name>
    <dbReference type="NCBI Taxonomy" id="525373"/>
    <lineage>
        <taxon>Bacteria</taxon>
        <taxon>Pseudomonadati</taxon>
        <taxon>Bacteroidota</taxon>
        <taxon>Sphingobacteriia</taxon>
        <taxon>Sphingobacteriales</taxon>
        <taxon>Sphingobacteriaceae</taxon>
        <taxon>Sphingobacterium</taxon>
    </lineage>
</organism>
<evidence type="ECO:0000313" key="2">
    <source>
        <dbReference type="Proteomes" id="UP000006258"/>
    </source>
</evidence>
<dbReference type="STRING" id="525373.HMPREF0766_13578"/>
<dbReference type="HOGENOM" id="CLU_523633_0_0_10"/>
<dbReference type="EMBL" id="ACHA02000012">
    <property type="protein sequence ID" value="EFK56375.1"/>
    <property type="molecule type" value="Genomic_DNA"/>
</dbReference>
<name>D7VRH4_SPHSI</name>
<accession>D7VRH4</accession>
<dbReference type="RefSeq" id="WP_002994771.1">
    <property type="nucleotide sequence ID" value="NZ_GL379770.1"/>
</dbReference>
<gene>
    <name evidence="1" type="ORF">HMPREF0766_13578</name>
</gene>
<dbReference type="AlphaFoldDB" id="D7VRH4"/>
<proteinExistence type="predicted"/>
<protein>
    <submittedName>
        <fullName evidence="1">Fibrobacter succinogene major paralogous domain protein</fullName>
    </submittedName>
</protein>
<dbReference type="OrthoDB" id="698753at2"/>
<dbReference type="eggNOG" id="ENOG5033V39">
    <property type="taxonomic scope" value="Bacteria"/>
</dbReference>
<dbReference type="Proteomes" id="UP000006258">
    <property type="component" value="Unassembled WGS sequence"/>
</dbReference>
<comment type="caution">
    <text evidence="1">The sequence shown here is derived from an EMBL/GenBank/DDBJ whole genome shotgun (WGS) entry which is preliminary data.</text>
</comment>
<reference evidence="1" key="1">
    <citation type="submission" date="2010-07" db="EMBL/GenBank/DDBJ databases">
        <authorList>
            <person name="Muzny D."/>
            <person name="Qin X."/>
            <person name="Buhay C."/>
            <person name="Dugan-Rocha S."/>
            <person name="Ding Y."/>
            <person name="Chen G."/>
            <person name="Hawes A."/>
            <person name="Holder M."/>
            <person name="Jhangiani S."/>
            <person name="Johnson A."/>
            <person name="Khan Z."/>
            <person name="Li Z."/>
            <person name="Liu W."/>
            <person name="Liu X."/>
            <person name="Perez L."/>
            <person name="Shen H."/>
            <person name="Wang Q."/>
            <person name="Watt J."/>
            <person name="Xi L."/>
            <person name="Xin Y."/>
            <person name="Zhou J."/>
            <person name="Deng J."/>
            <person name="Jiang H."/>
            <person name="Liu Y."/>
            <person name="Qu J."/>
            <person name="Song X.-Z."/>
            <person name="Zhang L."/>
            <person name="Villasana D."/>
            <person name="Johnson A."/>
            <person name="Liu J."/>
            <person name="Liyanage D."/>
            <person name="Lorensuhewa L."/>
            <person name="Robinson T."/>
            <person name="Song A."/>
            <person name="Song B.-B."/>
            <person name="Dinh H."/>
            <person name="Thornton R."/>
            <person name="Coyle M."/>
            <person name="Francisco L."/>
            <person name="Jackson L."/>
            <person name="Javaid M."/>
            <person name="Korchina V."/>
            <person name="Kovar C."/>
            <person name="Mata R."/>
            <person name="Mathew T."/>
            <person name="Ngo R."/>
            <person name="Nguyen L."/>
            <person name="Nguyen N."/>
            <person name="Okwuonu G."/>
            <person name="Ongeri F."/>
            <person name="Pham C."/>
            <person name="Simmons D."/>
            <person name="Wilczek-Boney K."/>
            <person name="Hale W."/>
            <person name="Jakkamsetti A."/>
            <person name="Pham P."/>
            <person name="Ruth R."/>
            <person name="San Lucas F."/>
            <person name="Warren J."/>
            <person name="Zhang J."/>
            <person name="Zhao Z."/>
            <person name="Zhou C."/>
            <person name="Zhu D."/>
            <person name="Lee S."/>
            <person name="Bess C."/>
            <person name="Blankenburg K."/>
            <person name="Forbes L."/>
            <person name="Fu Q."/>
            <person name="Gubbala S."/>
            <person name="Hirani K."/>
            <person name="Jayaseelan J.C."/>
            <person name="Lara F."/>
            <person name="Munidasa M."/>
            <person name="Palculict T."/>
            <person name="Patil S."/>
            <person name="Pu L.-L."/>
            <person name="Saada N."/>
            <person name="Tang L."/>
            <person name="Weissenberger G."/>
            <person name="Zhu Y."/>
            <person name="Hemphill L."/>
            <person name="Shang Y."/>
            <person name="Youmans B."/>
            <person name="Ayvaz T."/>
            <person name="Ross M."/>
            <person name="Santibanez J."/>
            <person name="Aqrawi P."/>
            <person name="Gross S."/>
            <person name="Joshi V."/>
            <person name="Fowler G."/>
            <person name="Nazareth L."/>
            <person name="Reid J."/>
            <person name="Worley K."/>
            <person name="Petrosino J."/>
            <person name="Highlander S."/>
            <person name="Gibbs R."/>
        </authorList>
    </citation>
    <scope>NUCLEOTIDE SEQUENCE [LARGE SCALE GENOMIC DNA]</scope>
    <source>
        <strain evidence="1">ATCC 33861</strain>
    </source>
</reference>
<evidence type="ECO:0000313" key="1">
    <source>
        <dbReference type="EMBL" id="EFK56375.1"/>
    </source>
</evidence>
<keyword evidence="2" id="KW-1185">Reference proteome</keyword>